<proteinExistence type="predicted"/>
<dbReference type="OrthoDB" id="3262705at2759"/>
<dbReference type="Proteomes" id="UP000053558">
    <property type="component" value="Unassembled WGS sequence"/>
</dbReference>
<evidence type="ECO:0000313" key="1">
    <source>
        <dbReference type="EMBL" id="EIW75898.1"/>
    </source>
</evidence>
<dbReference type="GeneID" id="19206726"/>
<comment type="caution">
    <text evidence="1">The sequence shown here is derived from an EMBL/GenBank/DDBJ whole genome shotgun (WGS) entry which is preliminary data.</text>
</comment>
<reference evidence="2" key="1">
    <citation type="journal article" date="2012" name="Science">
        <title>The Paleozoic origin of enzymatic lignin decomposition reconstructed from 31 fungal genomes.</title>
        <authorList>
            <person name="Floudas D."/>
            <person name="Binder M."/>
            <person name="Riley R."/>
            <person name="Barry K."/>
            <person name="Blanchette R.A."/>
            <person name="Henrissat B."/>
            <person name="Martinez A.T."/>
            <person name="Otillar R."/>
            <person name="Spatafora J.W."/>
            <person name="Yadav J.S."/>
            <person name="Aerts A."/>
            <person name="Benoit I."/>
            <person name="Boyd A."/>
            <person name="Carlson A."/>
            <person name="Copeland A."/>
            <person name="Coutinho P.M."/>
            <person name="de Vries R.P."/>
            <person name="Ferreira P."/>
            <person name="Findley K."/>
            <person name="Foster B."/>
            <person name="Gaskell J."/>
            <person name="Glotzer D."/>
            <person name="Gorecki P."/>
            <person name="Heitman J."/>
            <person name="Hesse C."/>
            <person name="Hori C."/>
            <person name="Igarashi K."/>
            <person name="Jurgens J.A."/>
            <person name="Kallen N."/>
            <person name="Kersten P."/>
            <person name="Kohler A."/>
            <person name="Kuees U."/>
            <person name="Kumar T.K.A."/>
            <person name="Kuo A."/>
            <person name="LaButti K."/>
            <person name="Larrondo L.F."/>
            <person name="Lindquist E."/>
            <person name="Ling A."/>
            <person name="Lombard V."/>
            <person name="Lucas S."/>
            <person name="Lundell T."/>
            <person name="Martin R."/>
            <person name="McLaughlin D.J."/>
            <person name="Morgenstern I."/>
            <person name="Morin E."/>
            <person name="Murat C."/>
            <person name="Nagy L.G."/>
            <person name="Nolan M."/>
            <person name="Ohm R.A."/>
            <person name="Patyshakuliyeva A."/>
            <person name="Rokas A."/>
            <person name="Ruiz-Duenas F.J."/>
            <person name="Sabat G."/>
            <person name="Salamov A."/>
            <person name="Samejima M."/>
            <person name="Schmutz J."/>
            <person name="Slot J.C."/>
            <person name="St John F."/>
            <person name="Stenlid J."/>
            <person name="Sun H."/>
            <person name="Sun S."/>
            <person name="Syed K."/>
            <person name="Tsang A."/>
            <person name="Wiebenga A."/>
            <person name="Young D."/>
            <person name="Pisabarro A."/>
            <person name="Eastwood D.C."/>
            <person name="Martin F."/>
            <person name="Cullen D."/>
            <person name="Grigoriev I.V."/>
            <person name="Hibbett D.S."/>
        </authorList>
    </citation>
    <scope>NUCLEOTIDE SEQUENCE [LARGE SCALE GENOMIC DNA]</scope>
    <source>
        <strain evidence="2">RWD-64-598 SS2</strain>
    </source>
</reference>
<dbReference type="AlphaFoldDB" id="A0A5M3M9H7"/>
<feature type="non-terminal residue" evidence="1">
    <location>
        <position position="1"/>
    </location>
</feature>
<organism evidence="1 2">
    <name type="scientific">Coniophora puteana (strain RWD-64-598)</name>
    <name type="common">Brown rot fungus</name>
    <dbReference type="NCBI Taxonomy" id="741705"/>
    <lineage>
        <taxon>Eukaryota</taxon>
        <taxon>Fungi</taxon>
        <taxon>Dikarya</taxon>
        <taxon>Basidiomycota</taxon>
        <taxon>Agaricomycotina</taxon>
        <taxon>Agaricomycetes</taxon>
        <taxon>Agaricomycetidae</taxon>
        <taxon>Boletales</taxon>
        <taxon>Coniophorineae</taxon>
        <taxon>Coniophoraceae</taxon>
        <taxon>Coniophora</taxon>
    </lineage>
</organism>
<dbReference type="EMBL" id="JH711587">
    <property type="protein sequence ID" value="EIW75898.1"/>
    <property type="molecule type" value="Genomic_DNA"/>
</dbReference>
<feature type="non-terminal residue" evidence="1">
    <location>
        <position position="165"/>
    </location>
</feature>
<sequence length="165" mass="17827">PTSEYLLCAFAASRIGLIAGSTVRGYLSALKAWHTYNNLAWLGGPRLNLVLHGVENSTPSASRRALRPPVTRDMLLLLATSLDASSSFDAVVLAAACVAFYGQCRLGEILSQWKDSFSGHTALYAHLSAPLNANQSRKLFLPFTKVAKTKGESIFICRQADLSDP</sequence>
<accession>A0A5M3M9H7</accession>
<gene>
    <name evidence="1" type="ORF">CONPUDRAFT_32133</name>
</gene>
<keyword evidence="2" id="KW-1185">Reference proteome</keyword>
<evidence type="ECO:0000313" key="2">
    <source>
        <dbReference type="Proteomes" id="UP000053558"/>
    </source>
</evidence>
<dbReference type="KEGG" id="cput:CONPUDRAFT_32133"/>
<dbReference type="OMA" id="HMSANCA"/>
<protein>
    <submittedName>
        <fullName evidence="1">Uncharacterized protein</fullName>
    </submittedName>
</protein>
<dbReference type="RefSeq" id="XP_007773745.1">
    <property type="nucleotide sequence ID" value="XM_007775555.1"/>
</dbReference>
<name>A0A5M3M9H7_CONPW</name>